<dbReference type="AlphaFoldDB" id="A0A656Z7S7"/>
<gene>
    <name evidence="1" type="ORF">ACY05_00645</name>
</gene>
<sequence>MWLVMSLALAMPAIAQHQVSREERHEARSPDGDARWSAAGPLPAEPTQVMNETEMGPPVPWRRGKRMTREERRQLRQDINEAGRELYGLPVRKKHQHH</sequence>
<evidence type="ECO:0000313" key="1">
    <source>
        <dbReference type="EMBL" id="KYC29123.1"/>
    </source>
</evidence>
<accession>A0A656Z7S7</accession>
<reference evidence="1 2" key="1">
    <citation type="journal article" date="2016" name="ISME J.">
        <title>Integrated multi-omics analyses reveal the biochemical mechanisms and phylogenetic relevance of anaerobic androgen biodegradation in the environment.</title>
        <authorList>
            <person name="Yang F.C."/>
            <person name="Chen Y.L."/>
            <person name="Tang S.L."/>
            <person name="Yu C.P."/>
            <person name="Wang P.H."/>
            <person name="Ismail W."/>
            <person name="Wang C.H."/>
            <person name="Ding J.Y."/>
            <person name="Yang C.Y."/>
            <person name="Yang C.Y."/>
            <person name="Chiang Y.R."/>
        </authorList>
    </citation>
    <scope>NUCLEOTIDE SEQUENCE [LARGE SCALE GENOMIC DNA]</scope>
    <source>
        <strain evidence="1 2">DSM 13999</strain>
    </source>
</reference>
<keyword evidence="2" id="KW-1185">Reference proteome</keyword>
<name>A0A656Z7S7_9PROT</name>
<dbReference type="EMBL" id="LFZK01000001">
    <property type="protein sequence ID" value="KYC29123.1"/>
    <property type="molecule type" value="Genomic_DNA"/>
</dbReference>
<dbReference type="Proteomes" id="UP000243416">
    <property type="component" value="Unassembled WGS sequence"/>
</dbReference>
<proteinExistence type="predicted"/>
<protein>
    <submittedName>
        <fullName evidence="1">Uncharacterized protein</fullName>
    </submittedName>
</protein>
<organism evidence="1 2">
    <name type="scientific">Sterolibacterium denitrificans</name>
    <dbReference type="NCBI Taxonomy" id="157592"/>
    <lineage>
        <taxon>Bacteria</taxon>
        <taxon>Pseudomonadati</taxon>
        <taxon>Pseudomonadota</taxon>
        <taxon>Betaproteobacteria</taxon>
        <taxon>Nitrosomonadales</taxon>
        <taxon>Sterolibacteriaceae</taxon>
        <taxon>Sterolibacterium</taxon>
    </lineage>
</organism>
<comment type="caution">
    <text evidence="1">The sequence shown here is derived from an EMBL/GenBank/DDBJ whole genome shotgun (WGS) entry which is preliminary data.</text>
</comment>
<evidence type="ECO:0000313" key="2">
    <source>
        <dbReference type="Proteomes" id="UP000243416"/>
    </source>
</evidence>